<dbReference type="RefSeq" id="WP_276303538.1">
    <property type="nucleotide sequence ID" value="NZ_CP119992.1"/>
</dbReference>
<evidence type="ECO:0000313" key="1">
    <source>
        <dbReference type="EMBL" id="MFC7317209.1"/>
    </source>
</evidence>
<protein>
    <recommendedName>
        <fullName evidence="3">MarR family transcriptional regulator</fullName>
    </recommendedName>
</protein>
<comment type="caution">
    <text evidence="1">The sequence shown here is derived from an EMBL/GenBank/DDBJ whole genome shotgun (WGS) entry which is preliminary data.</text>
</comment>
<organism evidence="1 2">
    <name type="scientific">Halomarina halobia</name>
    <dbReference type="NCBI Taxonomy" id="3033386"/>
    <lineage>
        <taxon>Archaea</taxon>
        <taxon>Methanobacteriati</taxon>
        <taxon>Methanobacteriota</taxon>
        <taxon>Stenosarchaea group</taxon>
        <taxon>Halobacteria</taxon>
        <taxon>Halobacteriales</taxon>
        <taxon>Natronomonadaceae</taxon>
        <taxon>Halomarina</taxon>
    </lineage>
</organism>
<accession>A0ABD6A9G6</accession>
<sequence length="105" mass="11309">MPLDPDEWTVATPADSLRTRVRAYLADHDETAYTASEVAQALSASRGATVLGVFWTPEAVTSQSEPIDDRCAVALDALADRGEVAVRTVERGGATVRYYRHAGTD</sequence>
<proteinExistence type="predicted"/>
<name>A0ABD6A9G6_9EURY</name>
<evidence type="ECO:0000313" key="2">
    <source>
        <dbReference type="Proteomes" id="UP001596547"/>
    </source>
</evidence>
<reference evidence="1 2" key="1">
    <citation type="journal article" date="2019" name="Int. J. Syst. Evol. Microbiol.">
        <title>The Global Catalogue of Microorganisms (GCM) 10K type strain sequencing project: providing services to taxonomists for standard genome sequencing and annotation.</title>
        <authorList>
            <consortium name="The Broad Institute Genomics Platform"/>
            <consortium name="The Broad Institute Genome Sequencing Center for Infectious Disease"/>
            <person name="Wu L."/>
            <person name="Ma J."/>
        </authorList>
    </citation>
    <scope>NUCLEOTIDE SEQUENCE [LARGE SCALE GENOMIC DNA]</scope>
    <source>
        <strain evidence="1 2">PSR21</strain>
    </source>
</reference>
<dbReference type="EMBL" id="JBHTBF010000002">
    <property type="protein sequence ID" value="MFC7317209.1"/>
    <property type="molecule type" value="Genomic_DNA"/>
</dbReference>
<evidence type="ECO:0008006" key="3">
    <source>
        <dbReference type="Google" id="ProtNLM"/>
    </source>
</evidence>
<gene>
    <name evidence="1" type="ORF">ACFQPE_10425</name>
</gene>
<dbReference type="AlphaFoldDB" id="A0ABD6A9G6"/>
<keyword evidence="2" id="KW-1185">Reference proteome</keyword>
<dbReference type="GeneID" id="79316136"/>
<dbReference type="Proteomes" id="UP001596547">
    <property type="component" value="Unassembled WGS sequence"/>
</dbReference>